<dbReference type="EMBL" id="JAPEUY010000005">
    <property type="protein sequence ID" value="KAJ4373276.1"/>
    <property type="molecule type" value="Genomic_DNA"/>
</dbReference>
<dbReference type="OrthoDB" id="3894566at2759"/>
<dbReference type="Proteomes" id="UP001140560">
    <property type="component" value="Unassembled WGS sequence"/>
</dbReference>
<sequence>MSSITLSARLGTEDSEEAERASDDGSLRITIEVQRAQRGLMGYSIPIRDELSPRFLGLLPLMDKARKVRLVIWPGFDWWAGGLPQPLRGVDKPETPSLSKSGTTRPNTASVAIGKVLERLPAIQELNVDVLMSAADGSRWDLPDNKWEKVQPWLNEPISIHGGRALKKVVRRLAAVWKPSQAAEAFYTQIETDQGSGKPWKVERKGDMRTPTLRSLCEPEEIEYLETGTVDECFERSY</sequence>
<name>A0A9W9CPE9_9PLEO</name>
<evidence type="ECO:0000313" key="3">
    <source>
        <dbReference type="Proteomes" id="UP001140560"/>
    </source>
</evidence>
<accession>A0A9W9CPE9</accession>
<organism evidence="2 3">
    <name type="scientific">Neocucurbitaria cava</name>
    <dbReference type="NCBI Taxonomy" id="798079"/>
    <lineage>
        <taxon>Eukaryota</taxon>
        <taxon>Fungi</taxon>
        <taxon>Dikarya</taxon>
        <taxon>Ascomycota</taxon>
        <taxon>Pezizomycotina</taxon>
        <taxon>Dothideomycetes</taxon>
        <taxon>Pleosporomycetidae</taxon>
        <taxon>Pleosporales</taxon>
        <taxon>Pleosporineae</taxon>
        <taxon>Cucurbitariaceae</taxon>
        <taxon>Neocucurbitaria</taxon>
    </lineage>
</organism>
<feature type="region of interest" description="Disordered" evidence="1">
    <location>
        <begin position="1"/>
        <end position="24"/>
    </location>
</feature>
<proteinExistence type="predicted"/>
<keyword evidence="3" id="KW-1185">Reference proteome</keyword>
<evidence type="ECO:0000256" key="1">
    <source>
        <dbReference type="SAM" id="MobiDB-lite"/>
    </source>
</evidence>
<comment type="caution">
    <text evidence="2">The sequence shown here is derived from an EMBL/GenBank/DDBJ whole genome shotgun (WGS) entry which is preliminary data.</text>
</comment>
<evidence type="ECO:0000313" key="2">
    <source>
        <dbReference type="EMBL" id="KAJ4373276.1"/>
    </source>
</evidence>
<protein>
    <submittedName>
        <fullName evidence="2">Uncharacterized protein</fullName>
    </submittedName>
</protein>
<dbReference type="AlphaFoldDB" id="A0A9W9CPE9"/>
<reference evidence="2" key="1">
    <citation type="submission" date="2022-10" db="EMBL/GenBank/DDBJ databases">
        <title>Tapping the CABI collections for fungal endophytes: first genome assemblies for Collariella, Neodidymelliopsis, Ascochyta clinopodiicola, Didymella pomorum, Didymosphaeria variabile, Neocosmospora piperis and Neocucurbitaria cava.</title>
        <authorList>
            <person name="Hill R."/>
        </authorList>
    </citation>
    <scope>NUCLEOTIDE SEQUENCE</scope>
    <source>
        <strain evidence="2">IMI 356814</strain>
    </source>
</reference>
<gene>
    <name evidence="2" type="ORF">N0V83_003570</name>
</gene>